<feature type="compositionally biased region" description="Gly residues" evidence="1">
    <location>
        <begin position="216"/>
        <end position="238"/>
    </location>
</feature>
<sequence>MNDLTDPDLWNKIASYDFDDPQAEAPFSVRLSRGNGWTPGRAKAAIDQYRRFIYLVCVSDDMLSPSPDVDKVWHLHLTYTKDYWKRFCDETLGQEVHHYPSRGASESQGALRDAYARTLELLSEEFGEQPPAAVWPGEDAKGRHLEAGMFGQRSIVLYAAEITFGIALVLIVIGVSLLWSRGVIGKVMGVGLCVACLIAAMSLLPIRRRRRSRAGDGSGCGGGSSGDSGDGGGCGGGD</sequence>
<dbReference type="RefSeq" id="WP_214389068.1">
    <property type="nucleotide sequence ID" value="NZ_JAFLWW010000003.1"/>
</dbReference>
<evidence type="ECO:0000313" key="3">
    <source>
        <dbReference type="EMBL" id="MBT1156180.1"/>
    </source>
</evidence>
<dbReference type="AlphaFoldDB" id="A0A9X1D3Y4"/>
<accession>A0A9X1D3Y4</accession>
<keyword evidence="2" id="KW-0812">Transmembrane</keyword>
<keyword evidence="4" id="KW-1185">Reference proteome</keyword>
<organism evidence="3 4">
    <name type="scientific">Aminobacter anthyllidis</name>
    <dbReference type="NCBI Taxonomy" id="1035067"/>
    <lineage>
        <taxon>Bacteria</taxon>
        <taxon>Pseudomonadati</taxon>
        <taxon>Pseudomonadota</taxon>
        <taxon>Alphaproteobacteria</taxon>
        <taxon>Hyphomicrobiales</taxon>
        <taxon>Phyllobacteriaceae</taxon>
        <taxon>Aminobacter</taxon>
    </lineage>
</organism>
<feature type="transmembrane region" description="Helical" evidence="2">
    <location>
        <begin position="155"/>
        <end position="177"/>
    </location>
</feature>
<proteinExistence type="predicted"/>
<reference evidence="3" key="2">
    <citation type="submission" date="2021-03" db="EMBL/GenBank/DDBJ databases">
        <authorList>
            <person name="Artuso I."/>
            <person name="Turrini P."/>
            <person name="Pirolo M."/>
            <person name="Lugli G.A."/>
            <person name="Ventura M."/>
            <person name="Visca P."/>
        </authorList>
    </citation>
    <scope>NUCLEOTIDE SEQUENCE</scope>
    <source>
        <strain evidence="3">LMG 26462</strain>
    </source>
</reference>
<evidence type="ECO:0000256" key="1">
    <source>
        <dbReference type="SAM" id="MobiDB-lite"/>
    </source>
</evidence>
<evidence type="ECO:0000256" key="2">
    <source>
        <dbReference type="SAM" id="Phobius"/>
    </source>
</evidence>
<comment type="caution">
    <text evidence="3">The sequence shown here is derived from an EMBL/GenBank/DDBJ whole genome shotgun (WGS) entry which is preliminary data.</text>
</comment>
<keyword evidence="2" id="KW-1133">Transmembrane helix</keyword>
<feature type="transmembrane region" description="Helical" evidence="2">
    <location>
        <begin position="183"/>
        <end position="204"/>
    </location>
</feature>
<dbReference type="EMBL" id="JAFLWW010000003">
    <property type="protein sequence ID" value="MBT1156180.1"/>
    <property type="molecule type" value="Genomic_DNA"/>
</dbReference>
<reference evidence="3" key="1">
    <citation type="journal article" date="2021" name="Microorganisms">
        <title>Phylogenomic Reconstruction and Metabolic Potential of the Genus Aminobacter.</title>
        <authorList>
            <person name="Artuso I."/>
            <person name="Turrini P."/>
            <person name="Pirolo M."/>
            <person name="Lugli G.A."/>
            <person name="Ventura M."/>
            <person name="Visca P."/>
        </authorList>
    </citation>
    <scope>NUCLEOTIDE SEQUENCE</scope>
    <source>
        <strain evidence="3">LMG 26462</strain>
    </source>
</reference>
<feature type="region of interest" description="Disordered" evidence="1">
    <location>
        <begin position="214"/>
        <end position="238"/>
    </location>
</feature>
<evidence type="ECO:0000313" key="4">
    <source>
        <dbReference type="Proteomes" id="UP001138921"/>
    </source>
</evidence>
<name>A0A9X1D3Y4_9HYPH</name>
<dbReference type="Proteomes" id="UP001138921">
    <property type="component" value="Unassembled WGS sequence"/>
</dbReference>
<keyword evidence="2" id="KW-0472">Membrane</keyword>
<gene>
    <name evidence="3" type="ORF">J1C56_11320</name>
</gene>
<protein>
    <submittedName>
        <fullName evidence="3">Uncharacterized protein</fullName>
    </submittedName>
</protein>